<proteinExistence type="predicted"/>
<dbReference type="Proteomes" id="UP000041254">
    <property type="component" value="Unassembled WGS sequence"/>
</dbReference>
<evidence type="ECO:0000313" key="2">
    <source>
        <dbReference type="Proteomes" id="UP000041254"/>
    </source>
</evidence>
<gene>
    <name evidence="1" type="ORF">Vbra_11027</name>
</gene>
<keyword evidence="2" id="KW-1185">Reference proteome</keyword>
<reference evidence="1 2" key="1">
    <citation type="submission" date="2014-11" db="EMBL/GenBank/DDBJ databases">
        <authorList>
            <person name="Zhu J."/>
            <person name="Qi W."/>
            <person name="Song R."/>
        </authorList>
    </citation>
    <scope>NUCLEOTIDE SEQUENCE [LARGE SCALE GENOMIC DNA]</scope>
</reference>
<name>A0A0G4E8T4_VITBC</name>
<dbReference type="VEuPathDB" id="CryptoDB:Vbra_11027"/>
<protein>
    <submittedName>
        <fullName evidence="1">Uncharacterized protein</fullName>
    </submittedName>
</protein>
<evidence type="ECO:0000313" key="1">
    <source>
        <dbReference type="EMBL" id="CEL92301.1"/>
    </source>
</evidence>
<dbReference type="AlphaFoldDB" id="A0A0G4E8T4"/>
<sequence>MLDRFLATPTLLTAGDPPTAHCSYALDPPLLDQAAALSSHLPIACRIRNSINYSPPKRLRHQARPRFPLDREACMPFLLEFQRRCEYGEEPAVQETEQLPAK</sequence>
<dbReference type="InParanoid" id="A0A0G4E8T4"/>
<organism evidence="1 2">
    <name type="scientific">Vitrella brassicaformis (strain CCMP3155)</name>
    <dbReference type="NCBI Taxonomy" id="1169540"/>
    <lineage>
        <taxon>Eukaryota</taxon>
        <taxon>Sar</taxon>
        <taxon>Alveolata</taxon>
        <taxon>Colpodellida</taxon>
        <taxon>Vitrellaceae</taxon>
        <taxon>Vitrella</taxon>
    </lineage>
</organism>
<accession>A0A0G4E8T4</accession>
<dbReference type="EMBL" id="CDMY01000061">
    <property type="protein sequence ID" value="CEL92301.1"/>
    <property type="molecule type" value="Genomic_DNA"/>
</dbReference>